<dbReference type="OrthoDB" id="529907at2"/>
<feature type="domain" description="N-acetyltransferase" evidence="3">
    <location>
        <begin position="8"/>
        <end position="171"/>
    </location>
</feature>
<name>K0K8G5_SACES</name>
<dbReference type="EMBL" id="HE804045">
    <property type="protein sequence ID" value="CCH34656.1"/>
    <property type="molecule type" value="Genomic_DNA"/>
</dbReference>
<dbReference type="InterPro" id="IPR000182">
    <property type="entry name" value="GNAT_dom"/>
</dbReference>
<keyword evidence="1" id="KW-0808">Transferase</keyword>
<dbReference type="InterPro" id="IPR050832">
    <property type="entry name" value="Bact_Acetyltransf"/>
</dbReference>
<dbReference type="Proteomes" id="UP000006281">
    <property type="component" value="Chromosome"/>
</dbReference>
<dbReference type="InterPro" id="IPR008125">
    <property type="entry name" value="Streptothricin_AcTrfase"/>
</dbReference>
<dbReference type="PANTHER" id="PTHR43877">
    <property type="entry name" value="AMINOALKYLPHOSPHONATE N-ACETYLTRANSFERASE-RELATED-RELATED"/>
    <property type="match status" value="1"/>
</dbReference>
<dbReference type="PATRIC" id="fig|1179773.3.peg.7502"/>
<dbReference type="AlphaFoldDB" id="K0K8G5"/>
<dbReference type="PRINTS" id="PR01754">
    <property type="entry name" value="SACTRNSFRASE"/>
</dbReference>
<protein>
    <recommendedName>
        <fullName evidence="3">N-acetyltransferase domain-containing protein</fullName>
    </recommendedName>
</protein>
<dbReference type="CDD" id="cd04301">
    <property type="entry name" value="NAT_SF"/>
    <property type="match status" value="1"/>
</dbReference>
<keyword evidence="2" id="KW-0012">Acyltransferase</keyword>
<evidence type="ECO:0000313" key="4">
    <source>
        <dbReference type="EMBL" id="CCH34656.1"/>
    </source>
</evidence>
<evidence type="ECO:0000259" key="3">
    <source>
        <dbReference type="PROSITE" id="PS51186"/>
    </source>
</evidence>
<dbReference type="KEGG" id="sesp:BN6_74270"/>
<evidence type="ECO:0000313" key="5">
    <source>
        <dbReference type="Proteomes" id="UP000006281"/>
    </source>
</evidence>
<sequence>MHHGDVDLRYRPLTADDVLDLDDTFTTDVVFSVSSGPLAFSLTPVPVSPRTKTFPPDDDPLPQEGFAAEDSGLRGFISVEIADWHSRLVIRQLTVAPEYRGRGVGRRLMELGVQWGRERGARTAWLETSSVNVPAVRAYQRMGFALCGLDTTLYRGTPSEGEVALYMGREL</sequence>
<dbReference type="PANTHER" id="PTHR43877:SF2">
    <property type="entry name" value="AMINOALKYLPHOSPHONATE N-ACETYLTRANSFERASE-RELATED"/>
    <property type="match status" value="1"/>
</dbReference>
<dbReference type="Gene3D" id="3.40.630.30">
    <property type="match status" value="1"/>
</dbReference>
<gene>
    <name evidence="4" type="ordered locus">BN6_74270</name>
</gene>
<organism evidence="4 5">
    <name type="scientific">Saccharothrix espanaensis (strain ATCC 51144 / DSM 44229 / JCM 9112 / NBRC 15066 / NRRL 15764)</name>
    <dbReference type="NCBI Taxonomy" id="1179773"/>
    <lineage>
        <taxon>Bacteria</taxon>
        <taxon>Bacillati</taxon>
        <taxon>Actinomycetota</taxon>
        <taxon>Actinomycetes</taxon>
        <taxon>Pseudonocardiales</taxon>
        <taxon>Pseudonocardiaceae</taxon>
        <taxon>Saccharothrix</taxon>
    </lineage>
</organism>
<evidence type="ECO:0000256" key="2">
    <source>
        <dbReference type="ARBA" id="ARBA00023315"/>
    </source>
</evidence>
<proteinExistence type="predicted"/>
<accession>K0K8G5</accession>
<dbReference type="BioCyc" id="SESP1179773:BN6_RS35885-MONOMER"/>
<reference evidence="4 5" key="1">
    <citation type="journal article" date="2012" name="BMC Genomics">
        <title>Complete genome sequence of Saccharothrix espanaensis DSM 44229T and comparison to the other completely sequenced Pseudonocardiaceae.</title>
        <authorList>
            <person name="Strobel T."/>
            <person name="Al-Dilaimi A."/>
            <person name="Blom J."/>
            <person name="Gessner A."/>
            <person name="Kalinowski J."/>
            <person name="Luzhetska M."/>
            <person name="Puhler A."/>
            <person name="Szczepanowski R."/>
            <person name="Bechthold A."/>
            <person name="Ruckert C."/>
        </authorList>
    </citation>
    <scope>NUCLEOTIDE SEQUENCE [LARGE SCALE GENOMIC DNA]</scope>
    <source>
        <strain evidence="5">ATCC 51144 / DSM 44229 / JCM 9112 / NBRC 15066 / NRRL 15764</strain>
    </source>
</reference>
<keyword evidence="5" id="KW-1185">Reference proteome</keyword>
<dbReference type="STRING" id="1179773.BN6_74270"/>
<dbReference type="InterPro" id="IPR016181">
    <property type="entry name" value="Acyl_CoA_acyltransferase"/>
</dbReference>
<evidence type="ECO:0000256" key="1">
    <source>
        <dbReference type="ARBA" id="ARBA00022679"/>
    </source>
</evidence>
<dbReference type="GO" id="GO:0016747">
    <property type="term" value="F:acyltransferase activity, transferring groups other than amino-acyl groups"/>
    <property type="evidence" value="ECO:0007669"/>
    <property type="project" value="InterPro"/>
</dbReference>
<dbReference type="Pfam" id="PF00583">
    <property type="entry name" value="Acetyltransf_1"/>
    <property type="match status" value="1"/>
</dbReference>
<dbReference type="PROSITE" id="PS51186">
    <property type="entry name" value="GNAT"/>
    <property type="match status" value="1"/>
</dbReference>
<dbReference type="HOGENOM" id="CLU_095996_0_1_11"/>
<dbReference type="eggNOG" id="COG0456">
    <property type="taxonomic scope" value="Bacteria"/>
</dbReference>
<dbReference type="SUPFAM" id="SSF55729">
    <property type="entry name" value="Acyl-CoA N-acyltransferases (Nat)"/>
    <property type="match status" value="1"/>
</dbReference>